<protein>
    <submittedName>
        <fullName evidence="2">UDP-glycosyltransferase 71A16</fullName>
    </submittedName>
</protein>
<organism evidence="2">
    <name type="scientific">Sesamum angustifolium</name>
    <dbReference type="NCBI Taxonomy" id="2727405"/>
    <lineage>
        <taxon>Eukaryota</taxon>
        <taxon>Viridiplantae</taxon>
        <taxon>Streptophyta</taxon>
        <taxon>Embryophyta</taxon>
        <taxon>Tracheophyta</taxon>
        <taxon>Spermatophyta</taxon>
        <taxon>Magnoliopsida</taxon>
        <taxon>eudicotyledons</taxon>
        <taxon>Gunneridae</taxon>
        <taxon>Pentapetalae</taxon>
        <taxon>asterids</taxon>
        <taxon>lamiids</taxon>
        <taxon>Lamiales</taxon>
        <taxon>Pedaliaceae</taxon>
        <taxon>Sesamum</taxon>
    </lineage>
</organism>
<dbReference type="PANTHER" id="PTHR48048">
    <property type="entry name" value="GLYCOSYLTRANSFERASE"/>
    <property type="match status" value="1"/>
</dbReference>
<dbReference type="InterPro" id="IPR002213">
    <property type="entry name" value="UDP_glucos_trans"/>
</dbReference>
<dbReference type="AlphaFoldDB" id="A0AAW2KK96"/>
<evidence type="ECO:0000256" key="1">
    <source>
        <dbReference type="ARBA" id="ARBA00022679"/>
    </source>
</evidence>
<comment type="caution">
    <text evidence="2">The sequence shown here is derived from an EMBL/GenBank/DDBJ whole genome shotgun (WGS) entry which is preliminary data.</text>
</comment>
<gene>
    <name evidence="2" type="ORF">Sangu_3030000</name>
</gene>
<name>A0AAW2KK96_9LAMI</name>
<evidence type="ECO:0000313" key="2">
    <source>
        <dbReference type="EMBL" id="KAL0307440.1"/>
    </source>
</evidence>
<reference evidence="2" key="1">
    <citation type="submission" date="2020-06" db="EMBL/GenBank/DDBJ databases">
        <authorList>
            <person name="Li T."/>
            <person name="Hu X."/>
            <person name="Zhang T."/>
            <person name="Song X."/>
            <person name="Zhang H."/>
            <person name="Dai N."/>
            <person name="Sheng W."/>
            <person name="Hou X."/>
            <person name="Wei L."/>
        </authorList>
    </citation>
    <scope>NUCLEOTIDE SEQUENCE</scope>
    <source>
        <strain evidence="2">G01</strain>
        <tissue evidence="2">Leaf</tissue>
    </source>
</reference>
<keyword evidence="1" id="KW-0808">Transferase</keyword>
<accession>A0AAW2KK96</accession>
<sequence length="131" mass="14459">MAVLSHPAVGGFVSHCGWNSTLESVWCGVPMAMWPLTADQQANAFLLMKEFEMAVEIKIDYRKESGVIVGAETIEKSIKQLMDPENGIRVKIETLKEKSRMALMEGGSSHSYLKCFVQNVMDNISSNATGM</sequence>
<dbReference type="InterPro" id="IPR050481">
    <property type="entry name" value="UDP-glycosyltransf_plant"/>
</dbReference>
<dbReference type="CDD" id="cd03784">
    <property type="entry name" value="GT1_Gtf-like"/>
    <property type="match status" value="1"/>
</dbReference>
<dbReference type="GO" id="GO:0035251">
    <property type="term" value="F:UDP-glucosyltransferase activity"/>
    <property type="evidence" value="ECO:0007669"/>
    <property type="project" value="InterPro"/>
</dbReference>
<dbReference type="Gene3D" id="3.40.50.2000">
    <property type="entry name" value="Glycogen Phosphorylase B"/>
    <property type="match status" value="2"/>
</dbReference>
<proteinExistence type="predicted"/>
<dbReference type="EMBL" id="JACGWK010000111">
    <property type="protein sequence ID" value="KAL0307440.1"/>
    <property type="molecule type" value="Genomic_DNA"/>
</dbReference>
<dbReference type="FunFam" id="3.40.50.2000:FF:000431">
    <property type="entry name" value="UDP-glycosyltransferase 90A1"/>
    <property type="match status" value="1"/>
</dbReference>
<dbReference type="Pfam" id="PF00201">
    <property type="entry name" value="UDPGT"/>
    <property type="match status" value="1"/>
</dbReference>
<dbReference type="PANTHER" id="PTHR48048:SF88">
    <property type="entry name" value="GLYCOSYLTRANSFERASE"/>
    <property type="match status" value="1"/>
</dbReference>
<reference evidence="2" key="2">
    <citation type="journal article" date="2024" name="Plant">
        <title>Genomic evolution and insights into agronomic trait innovations of Sesamum species.</title>
        <authorList>
            <person name="Miao H."/>
            <person name="Wang L."/>
            <person name="Qu L."/>
            <person name="Liu H."/>
            <person name="Sun Y."/>
            <person name="Le M."/>
            <person name="Wang Q."/>
            <person name="Wei S."/>
            <person name="Zheng Y."/>
            <person name="Lin W."/>
            <person name="Duan Y."/>
            <person name="Cao H."/>
            <person name="Xiong S."/>
            <person name="Wang X."/>
            <person name="Wei L."/>
            <person name="Li C."/>
            <person name="Ma Q."/>
            <person name="Ju M."/>
            <person name="Zhao R."/>
            <person name="Li G."/>
            <person name="Mu C."/>
            <person name="Tian Q."/>
            <person name="Mei H."/>
            <person name="Zhang T."/>
            <person name="Gao T."/>
            <person name="Zhang H."/>
        </authorList>
    </citation>
    <scope>NUCLEOTIDE SEQUENCE</scope>
    <source>
        <strain evidence="2">G01</strain>
    </source>
</reference>
<dbReference type="SUPFAM" id="SSF53756">
    <property type="entry name" value="UDP-Glycosyltransferase/glycogen phosphorylase"/>
    <property type="match status" value="1"/>
</dbReference>